<dbReference type="OrthoDB" id="272985at2759"/>
<dbReference type="AlphaFoldDB" id="A0A4C1ZV78"/>
<dbReference type="STRING" id="151549.A0A4C1ZV78"/>
<reference evidence="1 2" key="1">
    <citation type="journal article" date="2019" name="Commun. Biol.">
        <title>The bagworm genome reveals a unique fibroin gene that provides high tensile strength.</title>
        <authorList>
            <person name="Kono N."/>
            <person name="Nakamura H."/>
            <person name="Ohtoshi R."/>
            <person name="Tomita M."/>
            <person name="Numata K."/>
            <person name="Arakawa K."/>
        </authorList>
    </citation>
    <scope>NUCLEOTIDE SEQUENCE [LARGE SCALE GENOMIC DNA]</scope>
</reference>
<dbReference type="EMBL" id="BGZK01002164">
    <property type="protein sequence ID" value="GBP91362.1"/>
    <property type="molecule type" value="Genomic_DNA"/>
</dbReference>
<dbReference type="PANTHER" id="PTHR10492:SF57">
    <property type="entry name" value="ATP-DEPENDENT DNA HELICASE"/>
    <property type="match status" value="1"/>
</dbReference>
<comment type="caution">
    <text evidence="1">The sequence shown here is derived from an EMBL/GenBank/DDBJ whole genome shotgun (WGS) entry which is preliminary data.</text>
</comment>
<dbReference type="Proteomes" id="UP000299102">
    <property type="component" value="Unassembled WGS sequence"/>
</dbReference>
<proteinExistence type="predicted"/>
<keyword evidence="2" id="KW-1185">Reference proteome</keyword>
<organism evidence="1 2">
    <name type="scientific">Eumeta variegata</name>
    <name type="common">Bagworm moth</name>
    <name type="synonym">Eumeta japonica</name>
    <dbReference type="NCBI Taxonomy" id="151549"/>
    <lineage>
        <taxon>Eukaryota</taxon>
        <taxon>Metazoa</taxon>
        <taxon>Ecdysozoa</taxon>
        <taxon>Arthropoda</taxon>
        <taxon>Hexapoda</taxon>
        <taxon>Insecta</taxon>
        <taxon>Pterygota</taxon>
        <taxon>Neoptera</taxon>
        <taxon>Endopterygota</taxon>
        <taxon>Lepidoptera</taxon>
        <taxon>Glossata</taxon>
        <taxon>Ditrysia</taxon>
        <taxon>Tineoidea</taxon>
        <taxon>Psychidae</taxon>
        <taxon>Oiketicinae</taxon>
        <taxon>Eumeta</taxon>
    </lineage>
</organism>
<dbReference type="PANTHER" id="PTHR10492">
    <property type="match status" value="1"/>
</dbReference>
<accession>A0A4C1ZV78</accession>
<evidence type="ECO:0000313" key="1">
    <source>
        <dbReference type="EMBL" id="GBP91362.1"/>
    </source>
</evidence>
<sequence length="439" mass="50053">MPDDSCKVVINVERVPSGQYPRRYNAPAAVEVVAVVAGADLTALRDIVLRKTLLSQFLVDMYVKMESEHLRYIALNQSKLPRATYTSKTPLQTTAMPKRMTWVICQIDEVVSAELPDPNEDKKLYNTVTKKHDPRTMWRIETYDPCMKDGKCTKKYPRALVKDTQTNENGYPLYRRRAPQEGGREVTIDPKDEVQMFRAGRYVSSNETTCRILALPLHERHSTVTHLVVHLPNGGRMYFTKANLRDQVATPSITTLTVFFRLCQEDEFARTLFYVEAPRIRSSTSFQALKIVDGQEKATFREACKAMGLLEDDGHWDATMDDTMLCRLRITELKRHIVQPIILTGGAKGETVFIPRVPIIPKNLPPVQTPTISFRSGFLYTIYKSQGQTLKVAGIHLSTPCFSHGQLYVGCLRVSRARNLFIYAENNKSRNVVYWDVLQ</sequence>
<evidence type="ECO:0000313" key="2">
    <source>
        <dbReference type="Proteomes" id="UP000299102"/>
    </source>
</evidence>
<gene>
    <name evidence="1" type="ORF">EVAR_66979_1</name>
</gene>
<protein>
    <submittedName>
        <fullName evidence="1">Uncharacterized protein</fullName>
    </submittedName>
</protein>
<name>A0A4C1ZV78_EUMVA</name>
<dbReference type="InterPro" id="IPR027417">
    <property type="entry name" value="P-loop_NTPase"/>
</dbReference>
<dbReference type="SUPFAM" id="SSF52540">
    <property type="entry name" value="P-loop containing nucleoside triphosphate hydrolases"/>
    <property type="match status" value="1"/>
</dbReference>